<evidence type="ECO:0000313" key="2">
    <source>
        <dbReference type="EMBL" id="MBD7967889.1"/>
    </source>
</evidence>
<reference evidence="2 3" key="1">
    <citation type="submission" date="2020-08" db="EMBL/GenBank/DDBJ databases">
        <title>A Genomic Blueprint of the Chicken Gut Microbiome.</title>
        <authorList>
            <person name="Gilroy R."/>
            <person name="Ravi A."/>
            <person name="Getino M."/>
            <person name="Pursley I."/>
            <person name="Horton D.L."/>
            <person name="Alikhan N.-F."/>
            <person name="Baker D."/>
            <person name="Gharbi K."/>
            <person name="Hall N."/>
            <person name="Watson M."/>
            <person name="Adriaenssens E.M."/>
            <person name="Foster-Nyarko E."/>
            <person name="Jarju S."/>
            <person name="Secka A."/>
            <person name="Antonio M."/>
            <person name="Oren A."/>
            <person name="Chaudhuri R."/>
            <person name="La Ragione R.M."/>
            <person name="Hildebrand F."/>
            <person name="Pallen M.J."/>
        </authorList>
    </citation>
    <scope>NUCLEOTIDE SEQUENCE [LARGE SCALE GENOMIC DNA]</scope>
    <source>
        <strain evidence="2 3">Sa2BVA9</strain>
    </source>
</reference>
<keyword evidence="1" id="KW-0812">Transmembrane</keyword>
<keyword evidence="1" id="KW-1133">Transmembrane helix</keyword>
<organism evidence="2 3">
    <name type="scientific">Paenibacillus gallinarum</name>
    <dbReference type="NCBI Taxonomy" id="2762232"/>
    <lineage>
        <taxon>Bacteria</taxon>
        <taxon>Bacillati</taxon>
        <taxon>Bacillota</taxon>
        <taxon>Bacilli</taxon>
        <taxon>Bacillales</taxon>
        <taxon>Paenibacillaceae</taxon>
        <taxon>Paenibacillus</taxon>
    </lineage>
</organism>
<protein>
    <submittedName>
        <fullName evidence="2">Uncharacterized protein</fullName>
    </submittedName>
</protein>
<evidence type="ECO:0000256" key="1">
    <source>
        <dbReference type="SAM" id="Phobius"/>
    </source>
</evidence>
<name>A0ABR8SXS2_9BACL</name>
<keyword evidence="3" id="KW-1185">Reference proteome</keyword>
<comment type="caution">
    <text evidence="2">The sequence shown here is derived from an EMBL/GenBank/DDBJ whole genome shotgun (WGS) entry which is preliminary data.</text>
</comment>
<accession>A0ABR8SXS2</accession>
<gene>
    <name evidence="2" type="ORF">H9647_07430</name>
</gene>
<evidence type="ECO:0000313" key="3">
    <source>
        <dbReference type="Proteomes" id="UP000608071"/>
    </source>
</evidence>
<dbReference type="EMBL" id="JACSQL010000002">
    <property type="protein sequence ID" value="MBD7967889.1"/>
    <property type="molecule type" value="Genomic_DNA"/>
</dbReference>
<feature type="transmembrane region" description="Helical" evidence="1">
    <location>
        <begin position="12"/>
        <end position="29"/>
    </location>
</feature>
<keyword evidence="1" id="KW-0472">Membrane</keyword>
<dbReference type="RefSeq" id="WP_191799109.1">
    <property type="nucleotide sequence ID" value="NZ_JACSQL010000002.1"/>
</dbReference>
<proteinExistence type="predicted"/>
<sequence length="156" mass="17303">MSTMLSNKRTLGGVVLMVVGIFILITKMIQITGADHVNDKLLLISGFGESIPDQPQREVTLSYSGTVENHANQSLTIHSIEPILSVDTSNLLIHPEKQILIYDRVLKKKESLHVNGDILLDTSQLTEEEMSKLLPGVIAYKITYNNDHEVVLNTVP</sequence>
<dbReference type="Proteomes" id="UP000608071">
    <property type="component" value="Unassembled WGS sequence"/>
</dbReference>